<dbReference type="KEGG" id="obr:102709466"/>
<dbReference type="OMA" id="SCEEMNL"/>
<dbReference type="RefSeq" id="XP_015692879.1">
    <property type="nucleotide sequence ID" value="XM_015837393.2"/>
</dbReference>
<dbReference type="AlphaFoldDB" id="J3M553"/>
<proteinExistence type="predicted"/>
<dbReference type="Gramene" id="OB05G17270.1">
    <property type="protein sequence ID" value="OB05G17270.1"/>
    <property type="gene ID" value="OB05G17270"/>
</dbReference>
<dbReference type="PANTHER" id="PTHR33018">
    <property type="entry name" value="OS10G0338966 PROTEIN-RELATED"/>
    <property type="match status" value="1"/>
</dbReference>
<evidence type="ECO:0000259" key="1">
    <source>
        <dbReference type="Pfam" id="PF26133"/>
    </source>
</evidence>
<dbReference type="eggNOG" id="ENOG502S6SE">
    <property type="taxonomic scope" value="Eukaryota"/>
</dbReference>
<feature type="domain" description="DUF8039" evidence="1">
    <location>
        <begin position="154"/>
        <end position="249"/>
    </location>
</feature>
<keyword evidence="3" id="KW-1185">Reference proteome</keyword>
<reference evidence="2" key="1">
    <citation type="journal article" date="2013" name="Nat. Commun.">
        <title>Whole-genome sequencing of Oryza brachyantha reveals mechanisms underlying Oryza genome evolution.</title>
        <authorList>
            <person name="Chen J."/>
            <person name="Huang Q."/>
            <person name="Gao D."/>
            <person name="Wang J."/>
            <person name="Lang Y."/>
            <person name="Liu T."/>
            <person name="Li B."/>
            <person name="Bai Z."/>
            <person name="Luis Goicoechea J."/>
            <person name="Liang C."/>
            <person name="Chen C."/>
            <person name="Zhang W."/>
            <person name="Sun S."/>
            <person name="Liao Y."/>
            <person name="Zhang X."/>
            <person name="Yang L."/>
            <person name="Song C."/>
            <person name="Wang M."/>
            <person name="Shi J."/>
            <person name="Liu G."/>
            <person name="Liu J."/>
            <person name="Zhou H."/>
            <person name="Zhou W."/>
            <person name="Yu Q."/>
            <person name="An N."/>
            <person name="Chen Y."/>
            <person name="Cai Q."/>
            <person name="Wang B."/>
            <person name="Liu B."/>
            <person name="Min J."/>
            <person name="Huang Y."/>
            <person name="Wu H."/>
            <person name="Li Z."/>
            <person name="Zhang Y."/>
            <person name="Yin Y."/>
            <person name="Song W."/>
            <person name="Jiang J."/>
            <person name="Jackson S.A."/>
            <person name="Wing R.A."/>
            <person name="Wang J."/>
            <person name="Chen M."/>
        </authorList>
    </citation>
    <scope>NUCLEOTIDE SEQUENCE [LARGE SCALE GENOMIC DNA]</scope>
    <source>
        <strain evidence="2">cv. IRGC 101232</strain>
    </source>
</reference>
<evidence type="ECO:0000313" key="3">
    <source>
        <dbReference type="Proteomes" id="UP000006038"/>
    </source>
</evidence>
<dbReference type="HOGENOM" id="CLU_010199_6_1_1"/>
<reference evidence="2" key="2">
    <citation type="submission" date="2013-04" db="UniProtKB">
        <authorList>
            <consortium name="EnsemblPlants"/>
        </authorList>
    </citation>
    <scope>IDENTIFICATION</scope>
</reference>
<dbReference type="EnsemblPlants" id="OB05G17270.1">
    <property type="protein sequence ID" value="OB05G17270.1"/>
    <property type="gene ID" value="OB05G17270"/>
</dbReference>
<evidence type="ECO:0000313" key="2">
    <source>
        <dbReference type="EnsemblPlants" id="OB05G17270.1"/>
    </source>
</evidence>
<dbReference type="Proteomes" id="UP000006038">
    <property type="component" value="Chromosome 5"/>
</dbReference>
<dbReference type="InterPro" id="IPR058352">
    <property type="entry name" value="DUF8039"/>
</dbReference>
<gene>
    <name evidence="2" type="primary">LOC102709466</name>
</gene>
<dbReference type="RefSeq" id="XP_015692878.1">
    <property type="nucleotide sequence ID" value="XM_015837392.2"/>
</dbReference>
<dbReference type="PANTHER" id="PTHR33018:SF30">
    <property type="entry name" value="OS02G0502850 PROTEIN"/>
    <property type="match status" value="1"/>
</dbReference>
<dbReference type="OrthoDB" id="676990at2759"/>
<sequence length="251" mass="27125">MTTSDGIISFANTETEQVAQRVQQLAEESLKGSFQTCREEDILTAALGTKEHPGRTRGLGATVPWKAGFSDNSDLYKRQRRNKGSCEEMNLAQLKREIFDELAAKIDTKVEEKLQQALNKKSVASLEASPNSCQGSSGAVAHSHPGGSIAGDRYPVDDIEARTKCKIQVPVGVGSNFIVDAGEGIADPCSGDAWVQGVQLAAGYGKVRVDMVYSNFTAFPLPLPPNDEMVTLGQALHKFIQWPKKDMALPS</sequence>
<dbReference type="RefSeq" id="XP_015692880.1">
    <property type="nucleotide sequence ID" value="XM_015837394.2"/>
</dbReference>
<organism evidence="2">
    <name type="scientific">Oryza brachyantha</name>
    <name type="common">malo sina</name>
    <dbReference type="NCBI Taxonomy" id="4533"/>
    <lineage>
        <taxon>Eukaryota</taxon>
        <taxon>Viridiplantae</taxon>
        <taxon>Streptophyta</taxon>
        <taxon>Embryophyta</taxon>
        <taxon>Tracheophyta</taxon>
        <taxon>Spermatophyta</taxon>
        <taxon>Magnoliopsida</taxon>
        <taxon>Liliopsida</taxon>
        <taxon>Poales</taxon>
        <taxon>Poaceae</taxon>
        <taxon>BOP clade</taxon>
        <taxon>Oryzoideae</taxon>
        <taxon>Oryzeae</taxon>
        <taxon>Oryzinae</taxon>
        <taxon>Oryza</taxon>
    </lineage>
</organism>
<accession>J3M553</accession>
<name>J3M553_ORYBR</name>
<dbReference type="Pfam" id="PF26133">
    <property type="entry name" value="DUF8039"/>
    <property type="match status" value="1"/>
</dbReference>
<dbReference type="GeneID" id="102709466"/>
<protein>
    <recommendedName>
        <fullName evidence="1">DUF8039 domain-containing protein</fullName>
    </recommendedName>
</protein>